<comment type="subcellular location">
    <subcellularLocation>
        <location evidence="2">Cell membrane</location>
        <topology evidence="2">Multi-pass membrane protein</topology>
    </subcellularLocation>
</comment>
<evidence type="ECO:0000313" key="18">
    <source>
        <dbReference type="EMBL" id="SHM76781.1"/>
    </source>
</evidence>
<keyword evidence="14" id="KW-0175">Coiled coil</keyword>
<keyword evidence="13 15" id="KW-0472">Membrane</keyword>
<dbReference type="PROSITE" id="PS50109">
    <property type="entry name" value="HIS_KIN"/>
    <property type="match status" value="1"/>
</dbReference>
<dbReference type="SMART" id="SM00304">
    <property type="entry name" value="HAMP"/>
    <property type="match status" value="1"/>
</dbReference>
<dbReference type="InterPro" id="IPR003661">
    <property type="entry name" value="HisK_dim/P_dom"/>
</dbReference>
<evidence type="ECO:0000256" key="15">
    <source>
        <dbReference type="SAM" id="Phobius"/>
    </source>
</evidence>
<keyword evidence="12" id="KW-0902">Two-component regulatory system</keyword>
<dbReference type="CDD" id="cd00075">
    <property type="entry name" value="HATPase"/>
    <property type="match status" value="1"/>
</dbReference>
<proteinExistence type="predicted"/>
<dbReference type="PROSITE" id="PS50885">
    <property type="entry name" value="HAMP"/>
    <property type="match status" value="1"/>
</dbReference>
<evidence type="ECO:0000256" key="14">
    <source>
        <dbReference type="SAM" id="Coils"/>
    </source>
</evidence>
<dbReference type="EMBL" id="FRCP01000016">
    <property type="protein sequence ID" value="SHM76781.1"/>
    <property type="molecule type" value="Genomic_DNA"/>
</dbReference>
<keyword evidence="11 15" id="KW-1133">Transmembrane helix</keyword>
<name>A0A1M7LH40_9FIRM</name>
<dbReference type="SUPFAM" id="SSF47384">
    <property type="entry name" value="Homodimeric domain of signal transducing histidine kinase"/>
    <property type="match status" value="1"/>
</dbReference>
<evidence type="ECO:0000256" key="9">
    <source>
        <dbReference type="ARBA" id="ARBA00022777"/>
    </source>
</evidence>
<dbReference type="SUPFAM" id="SSF55874">
    <property type="entry name" value="ATPase domain of HSP90 chaperone/DNA topoisomerase II/histidine kinase"/>
    <property type="match status" value="1"/>
</dbReference>
<evidence type="ECO:0000256" key="10">
    <source>
        <dbReference type="ARBA" id="ARBA00022840"/>
    </source>
</evidence>
<evidence type="ECO:0000256" key="13">
    <source>
        <dbReference type="ARBA" id="ARBA00023136"/>
    </source>
</evidence>
<feature type="transmembrane region" description="Helical" evidence="15">
    <location>
        <begin position="163"/>
        <end position="186"/>
    </location>
</feature>
<keyword evidence="7 15" id="KW-0812">Transmembrane</keyword>
<dbReference type="RefSeq" id="WP_073289435.1">
    <property type="nucleotide sequence ID" value="NZ_FRCP01000016.1"/>
</dbReference>
<dbReference type="PRINTS" id="PR00344">
    <property type="entry name" value="BCTRLSENSOR"/>
</dbReference>
<accession>A0A1M7LH40</accession>
<evidence type="ECO:0000256" key="7">
    <source>
        <dbReference type="ARBA" id="ARBA00022692"/>
    </source>
</evidence>
<feature type="domain" description="Histidine kinase" evidence="16">
    <location>
        <begin position="254"/>
        <end position="464"/>
    </location>
</feature>
<dbReference type="Pfam" id="PF02518">
    <property type="entry name" value="HATPase_c"/>
    <property type="match status" value="1"/>
</dbReference>
<dbReference type="Pfam" id="PF00512">
    <property type="entry name" value="HisKA"/>
    <property type="match status" value="1"/>
</dbReference>
<dbReference type="Proteomes" id="UP000184038">
    <property type="component" value="Unassembled WGS sequence"/>
</dbReference>
<organism evidence="18 19">
    <name type="scientific">Anaerosporobacter mobilis DSM 15930</name>
    <dbReference type="NCBI Taxonomy" id="1120996"/>
    <lineage>
        <taxon>Bacteria</taxon>
        <taxon>Bacillati</taxon>
        <taxon>Bacillota</taxon>
        <taxon>Clostridia</taxon>
        <taxon>Lachnospirales</taxon>
        <taxon>Lachnospiraceae</taxon>
        <taxon>Anaerosporobacter</taxon>
    </lineage>
</organism>
<dbReference type="SMART" id="SM00387">
    <property type="entry name" value="HATPase_c"/>
    <property type="match status" value="1"/>
</dbReference>
<dbReference type="CDD" id="cd00082">
    <property type="entry name" value="HisKA"/>
    <property type="match status" value="1"/>
</dbReference>
<dbReference type="PANTHER" id="PTHR45528:SF1">
    <property type="entry name" value="SENSOR HISTIDINE KINASE CPXA"/>
    <property type="match status" value="1"/>
</dbReference>
<dbReference type="GO" id="GO:0005886">
    <property type="term" value="C:plasma membrane"/>
    <property type="evidence" value="ECO:0007669"/>
    <property type="project" value="UniProtKB-SubCell"/>
</dbReference>
<evidence type="ECO:0000256" key="4">
    <source>
        <dbReference type="ARBA" id="ARBA00022475"/>
    </source>
</evidence>
<keyword evidence="10" id="KW-0067">ATP-binding</keyword>
<dbReference type="GO" id="GO:0000155">
    <property type="term" value="F:phosphorelay sensor kinase activity"/>
    <property type="evidence" value="ECO:0007669"/>
    <property type="project" value="InterPro"/>
</dbReference>
<dbReference type="InterPro" id="IPR003594">
    <property type="entry name" value="HATPase_dom"/>
</dbReference>
<gene>
    <name evidence="18" type="ORF">SAMN02746066_03232</name>
</gene>
<dbReference type="InterPro" id="IPR050398">
    <property type="entry name" value="HssS/ArlS-like"/>
</dbReference>
<dbReference type="InterPro" id="IPR005467">
    <property type="entry name" value="His_kinase_dom"/>
</dbReference>
<sequence>MKFWQKVFLSVLILFVVALNIGMFTVMHFTYKEQLSSVKQRAKGEAYFLRNSISKDFTNLEETSTLTRDKKETIYDSYKTYYMEQNVFLELWSGNSLIGGTFDLNIESRDELDTVDNVQNLLIREVDQEEYLFLACNLEEPYENHILVIAYPLTELTNTRKQLVQMVIATDIAITILLSVILYLIIRKLMKPLKRLSEATGEITQGNYSQEIHIQSQDEFGSLAKKFNTMSERINENINLLQEESDRKQQLIDNMAHELRTPLTSISGYADYMRMAALSEEERIHALDYIIAETKRLEKLSRTLLMIADIREGVLTKTAVSTEQIKIYIQNLFHNQLKEKQILLEVNCEIETIEASEVMLQCILGNLIENAIRACEVEGRITVTFYNHEGTCFTVEDNGIGMEAEEIAKIMEPFYRVDNARSRKHGGVGLGVTLCHQIVKVHQGELRYESEVNKGTKVIVTFTT</sequence>
<feature type="domain" description="HAMP" evidence="17">
    <location>
        <begin position="187"/>
        <end position="239"/>
    </location>
</feature>
<dbReference type="InterPro" id="IPR036890">
    <property type="entry name" value="HATPase_C_sf"/>
</dbReference>
<protein>
    <recommendedName>
        <fullName evidence="3">histidine kinase</fullName>
        <ecNumber evidence="3">2.7.13.3</ecNumber>
    </recommendedName>
</protein>
<comment type="catalytic activity">
    <reaction evidence="1">
        <text>ATP + protein L-histidine = ADP + protein N-phospho-L-histidine.</text>
        <dbReference type="EC" id="2.7.13.3"/>
    </reaction>
</comment>
<evidence type="ECO:0000256" key="5">
    <source>
        <dbReference type="ARBA" id="ARBA00022553"/>
    </source>
</evidence>
<keyword evidence="4" id="KW-1003">Cell membrane</keyword>
<dbReference type="Gene3D" id="3.30.565.10">
    <property type="entry name" value="Histidine kinase-like ATPase, C-terminal domain"/>
    <property type="match status" value="1"/>
</dbReference>
<evidence type="ECO:0000256" key="2">
    <source>
        <dbReference type="ARBA" id="ARBA00004651"/>
    </source>
</evidence>
<dbReference type="OrthoDB" id="9786919at2"/>
<dbReference type="STRING" id="1120996.SAMN02746066_03232"/>
<dbReference type="GO" id="GO:0005524">
    <property type="term" value="F:ATP binding"/>
    <property type="evidence" value="ECO:0007669"/>
    <property type="project" value="UniProtKB-KW"/>
</dbReference>
<dbReference type="SUPFAM" id="SSF158472">
    <property type="entry name" value="HAMP domain-like"/>
    <property type="match status" value="1"/>
</dbReference>
<dbReference type="EC" id="2.7.13.3" evidence="3"/>
<evidence type="ECO:0000256" key="3">
    <source>
        <dbReference type="ARBA" id="ARBA00012438"/>
    </source>
</evidence>
<keyword evidence="5" id="KW-0597">Phosphoprotein</keyword>
<dbReference type="SMART" id="SM00388">
    <property type="entry name" value="HisKA"/>
    <property type="match status" value="1"/>
</dbReference>
<dbReference type="PANTHER" id="PTHR45528">
    <property type="entry name" value="SENSOR HISTIDINE KINASE CPXA"/>
    <property type="match status" value="1"/>
</dbReference>
<evidence type="ECO:0000256" key="6">
    <source>
        <dbReference type="ARBA" id="ARBA00022679"/>
    </source>
</evidence>
<dbReference type="Gene3D" id="1.10.287.130">
    <property type="match status" value="1"/>
</dbReference>
<feature type="coiled-coil region" evidence="14">
    <location>
        <begin position="224"/>
        <end position="258"/>
    </location>
</feature>
<dbReference type="Gene3D" id="6.10.340.10">
    <property type="match status" value="1"/>
</dbReference>
<keyword evidence="8" id="KW-0547">Nucleotide-binding</keyword>
<keyword evidence="9 18" id="KW-0418">Kinase</keyword>
<dbReference type="InterPro" id="IPR036097">
    <property type="entry name" value="HisK_dim/P_sf"/>
</dbReference>
<dbReference type="AlphaFoldDB" id="A0A1M7LH40"/>
<evidence type="ECO:0000256" key="11">
    <source>
        <dbReference type="ARBA" id="ARBA00022989"/>
    </source>
</evidence>
<evidence type="ECO:0000259" key="17">
    <source>
        <dbReference type="PROSITE" id="PS50885"/>
    </source>
</evidence>
<dbReference type="Pfam" id="PF00672">
    <property type="entry name" value="HAMP"/>
    <property type="match status" value="1"/>
</dbReference>
<evidence type="ECO:0000259" key="16">
    <source>
        <dbReference type="PROSITE" id="PS50109"/>
    </source>
</evidence>
<dbReference type="InterPro" id="IPR003660">
    <property type="entry name" value="HAMP_dom"/>
</dbReference>
<evidence type="ECO:0000313" key="19">
    <source>
        <dbReference type="Proteomes" id="UP000184038"/>
    </source>
</evidence>
<dbReference type="CDD" id="cd06225">
    <property type="entry name" value="HAMP"/>
    <property type="match status" value="1"/>
</dbReference>
<dbReference type="InterPro" id="IPR004358">
    <property type="entry name" value="Sig_transdc_His_kin-like_C"/>
</dbReference>
<evidence type="ECO:0000256" key="8">
    <source>
        <dbReference type="ARBA" id="ARBA00022741"/>
    </source>
</evidence>
<evidence type="ECO:0000256" key="12">
    <source>
        <dbReference type="ARBA" id="ARBA00023012"/>
    </source>
</evidence>
<keyword evidence="6" id="KW-0808">Transferase</keyword>
<keyword evidence="19" id="KW-1185">Reference proteome</keyword>
<evidence type="ECO:0000256" key="1">
    <source>
        <dbReference type="ARBA" id="ARBA00000085"/>
    </source>
</evidence>
<feature type="transmembrane region" description="Helical" evidence="15">
    <location>
        <begin position="7"/>
        <end position="31"/>
    </location>
</feature>
<reference evidence="18 19" key="1">
    <citation type="submission" date="2016-11" db="EMBL/GenBank/DDBJ databases">
        <authorList>
            <person name="Jaros S."/>
            <person name="Januszkiewicz K."/>
            <person name="Wedrychowicz H."/>
        </authorList>
    </citation>
    <scope>NUCLEOTIDE SEQUENCE [LARGE SCALE GENOMIC DNA]</scope>
    <source>
        <strain evidence="18 19">DSM 15930</strain>
    </source>
</reference>